<keyword evidence="3" id="KW-1185">Reference proteome</keyword>
<evidence type="ECO:0000313" key="3">
    <source>
        <dbReference type="Proteomes" id="UP000233551"/>
    </source>
</evidence>
<dbReference type="Proteomes" id="UP000233551">
    <property type="component" value="Unassembled WGS sequence"/>
</dbReference>
<sequence length="98" mass="10950">MQPELPRPPLLLSRFHFILTGLLCLPVQVRFLTSLSRFQLSPTAFGESKAASSIRRNSRDRSRQPITSSGHFSICRVCPDPTECPTRSTNPTPLSPRS</sequence>
<evidence type="ECO:0000313" key="2">
    <source>
        <dbReference type="EMBL" id="PKI31841.1"/>
    </source>
</evidence>
<evidence type="ECO:0000256" key="1">
    <source>
        <dbReference type="SAM" id="MobiDB-lite"/>
    </source>
</evidence>
<protein>
    <submittedName>
        <fullName evidence="2">Uncharacterized protein</fullName>
    </submittedName>
</protein>
<proteinExistence type="predicted"/>
<feature type="region of interest" description="Disordered" evidence="1">
    <location>
        <begin position="49"/>
        <end position="72"/>
    </location>
</feature>
<name>A0A2I0HJI8_PUNGR</name>
<dbReference type="AlphaFoldDB" id="A0A2I0HJI8"/>
<comment type="caution">
    <text evidence="2">The sequence shown here is derived from an EMBL/GenBank/DDBJ whole genome shotgun (WGS) entry which is preliminary data.</text>
</comment>
<gene>
    <name evidence="2" type="ORF">CRG98_047768</name>
</gene>
<reference evidence="2 3" key="1">
    <citation type="submission" date="2017-11" db="EMBL/GenBank/DDBJ databases">
        <title>De-novo sequencing of pomegranate (Punica granatum L.) genome.</title>
        <authorList>
            <person name="Akparov Z."/>
            <person name="Amiraslanov A."/>
            <person name="Hajiyeva S."/>
            <person name="Abbasov M."/>
            <person name="Kaur K."/>
            <person name="Hamwieh A."/>
            <person name="Solovyev V."/>
            <person name="Salamov A."/>
            <person name="Braich B."/>
            <person name="Kosarev P."/>
            <person name="Mahmoud A."/>
            <person name="Hajiyev E."/>
            <person name="Babayeva S."/>
            <person name="Izzatullayeva V."/>
            <person name="Mammadov A."/>
            <person name="Mammadov A."/>
            <person name="Sharifova S."/>
            <person name="Ojaghi J."/>
            <person name="Eynullazada K."/>
            <person name="Bayramov B."/>
            <person name="Abdulazimova A."/>
            <person name="Shahmuradov I."/>
        </authorList>
    </citation>
    <scope>NUCLEOTIDE SEQUENCE [LARGE SCALE GENOMIC DNA]</scope>
    <source>
        <strain evidence="3">cv. AG2017</strain>
        <tissue evidence="2">Leaf</tissue>
    </source>
</reference>
<accession>A0A2I0HJI8</accession>
<dbReference type="EMBL" id="PGOL01008297">
    <property type="protein sequence ID" value="PKI31841.1"/>
    <property type="molecule type" value="Genomic_DNA"/>
</dbReference>
<organism evidence="2 3">
    <name type="scientific">Punica granatum</name>
    <name type="common">Pomegranate</name>
    <dbReference type="NCBI Taxonomy" id="22663"/>
    <lineage>
        <taxon>Eukaryota</taxon>
        <taxon>Viridiplantae</taxon>
        <taxon>Streptophyta</taxon>
        <taxon>Embryophyta</taxon>
        <taxon>Tracheophyta</taxon>
        <taxon>Spermatophyta</taxon>
        <taxon>Magnoliopsida</taxon>
        <taxon>eudicotyledons</taxon>
        <taxon>Gunneridae</taxon>
        <taxon>Pentapetalae</taxon>
        <taxon>rosids</taxon>
        <taxon>malvids</taxon>
        <taxon>Myrtales</taxon>
        <taxon>Lythraceae</taxon>
        <taxon>Punica</taxon>
    </lineage>
</organism>